<proteinExistence type="predicted"/>
<evidence type="ECO:0000313" key="1">
    <source>
        <dbReference type="EMBL" id="EGR30082.1"/>
    </source>
</evidence>
<dbReference type="STRING" id="857967.G0QXG4"/>
<dbReference type="eggNOG" id="KOG2157">
    <property type="taxonomic scope" value="Eukaryota"/>
</dbReference>
<dbReference type="SUPFAM" id="SSF56059">
    <property type="entry name" value="Glutathione synthetase ATP-binding domain-like"/>
    <property type="match status" value="1"/>
</dbReference>
<dbReference type="Proteomes" id="UP000008983">
    <property type="component" value="Unassembled WGS sequence"/>
</dbReference>
<evidence type="ECO:0000313" key="2">
    <source>
        <dbReference type="Proteomes" id="UP000008983"/>
    </source>
</evidence>
<dbReference type="GO" id="GO:0004835">
    <property type="term" value="F:tubulin-tyrosine ligase activity"/>
    <property type="evidence" value="ECO:0007669"/>
    <property type="project" value="UniProtKB-EC"/>
</dbReference>
<reference evidence="1 2" key="1">
    <citation type="submission" date="2011-07" db="EMBL/GenBank/DDBJ databases">
        <authorList>
            <person name="Coyne R."/>
            <person name="Brami D."/>
            <person name="Johnson J."/>
            <person name="Hostetler J."/>
            <person name="Hannick L."/>
            <person name="Clark T."/>
            <person name="Cassidy-Hanley D."/>
            <person name="Inman J."/>
        </authorList>
    </citation>
    <scope>NUCLEOTIDE SEQUENCE [LARGE SCALE GENOMIC DNA]</scope>
    <source>
        <strain evidence="1 2">G5</strain>
    </source>
</reference>
<dbReference type="PANTHER" id="PTHR46069:SF1">
    <property type="entry name" value="CHROMOSOME UNDETERMINED SCAFFOLD_125, WHOLE GENOME SHOTGUN SEQUENCE"/>
    <property type="match status" value="1"/>
</dbReference>
<sequence>MIASSCEESASSRSLTPCVRGNMNQNSLKVLLNYNQQIRKIVHPIDIKQITNINSDLKQFFKEQNLDLFKKQNKSFSILEELNSIKMHNHLENNWNLSNKKAMFINLKHYYLAIKQNPFDNIPITFHIKEGLNDPEYHKFMEFHKQKEEECKEKIRIRLECKYYQDKSKQLQQKNMVKPKNIWIIKPGEVTNRGIGITVTNDLEQIQQILRKNEYYINGKPKTYIVQKYIDNPLLYQKRKFDIRCYLLICVVKGNLKAYWYQDGYIRTSCKEFNCKNLTNRMIHLTNDAVQKKCDDYGKYELGNKLSYNEFQIYIDSNYPEQKFNFHQQVYQKMKQQALDCVKATFLKIDPLRREMSFEIFGLDYMISDDFKTWLIEVNTNPCLELSSPLLAKIIPNMIENSFRIAIDPIFSPPQPNVWNIDKKNYVPENFLENNKFLLIFDEKFDGPSLKEMFKLNTEQDQQIIIEENDEEEEQEIDDD</sequence>
<dbReference type="Pfam" id="PF03133">
    <property type="entry name" value="TTL"/>
    <property type="match status" value="1"/>
</dbReference>
<dbReference type="PANTHER" id="PTHR46069">
    <property type="entry name" value="TUBULIN TYROSINE LIGASE"/>
    <property type="match status" value="1"/>
</dbReference>
<organism evidence="1 2">
    <name type="scientific">Ichthyophthirius multifiliis</name>
    <name type="common">White spot disease agent</name>
    <name type="synonym">Ich</name>
    <dbReference type="NCBI Taxonomy" id="5932"/>
    <lineage>
        <taxon>Eukaryota</taxon>
        <taxon>Sar</taxon>
        <taxon>Alveolata</taxon>
        <taxon>Ciliophora</taxon>
        <taxon>Intramacronucleata</taxon>
        <taxon>Oligohymenophorea</taxon>
        <taxon>Hymenostomatida</taxon>
        <taxon>Ophryoglenina</taxon>
        <taxon>Ichthyophthirius</taxon>
    </lineage>
</organism>
<dbReference type="AlphaFoldDB" id="G0QXG4"/>
<keyword evidence="1" id="KW-0808">Transferase</keyword>
<dbReference type="RefSeq" id="XP_004031318.1">
    <property type="nucleotide sequence ID" value="XM_004031270.1"/>
</dbReference>
<accession>G0QXG4</accession>
<keyword evidence="1" id="KW-0436">Ligase</keyword>
<gene>
    <name evidence="1" type="ORF">IMG5_142750</name>
</gene>
<dbReference type="OMA" id="LRSWWIL"/>
<dbReference type="EC" id="2.7.7.7" evidence="1"/>
<dbReference type="GO" id="GO:0003887">
    <property type="term" value="F:DNA-directed DNA polymerase activity"/>
    <property type="evidence" value="ECO:0007669"/>
    <property type="project" value="UniProtKB-EC"/>
</dbReference>
<dbReference type="GeneID" id="14906191"/>
<protein>
    <submittedName>
        <fullName evidence="1">Tubulin-tyrosine ligase family protein, putative</fullName>
        <ecNumber evidence="1">2.7.7.7</ecNumber>
        <ecNumber evidence="1">6.3.2.25</ecNumber>
    </submittedName>
</protein>
<dbReference type="OrthoDB" id="196367at2759"/>
<keyword evidence="1" id="KW-0548">Nucleotidyltransferase</keyword>
<dbReference type="InParanoid" id="G0QXG4"/>
<name>G0QXG4_ICHMU</name>
<dbReference type="PROSITE" id="PS51221">
    <property type="entry name" value="TTL"/>
    <property type="match status" value="1"/>
</dbReference>
<keyword evidence="2" id="KW-1185">Reference proteome</keyword>
<dbReference type="Gene3D" id="3.30.470.20">
    <property type="entry name" value="ATP-grasp fold, B domain"/>
    <property type="match status" value="1"/>
</dbReference>
<dbReference type="EC" id="6.3.2.25" evidence="1"/>
<dbReference type="EMBL" id="GL984074">
    <property type="protein sequence ID" value="EGR30082.1"/>
    <property type="molecule type" value="Genomic_DNA"/>
</dbReference>
<dbReference type="InterPro" id="IPR004344">
    <property type="entry name" value="TTL/TTLL_fam"/>
</dbReference>